<evidence type="ECO:0000313" key="7">
    <source>
        <dbReference type="Proteomes" id="UP000184204"/>
    </source>
</evidence>
<dbReference type="InterPro" id="IPR050624">
    <property type="entry name" value="HTH-type_Tx_Regulator"/>
</dbReference>
<dbReference type="Proteomes" id="UP000184204">
    <property type="component" value="Unassembled WGS sequence"/>
</dbReference>
<sequence length="204" mass="24200">MKNEKETKEQLIQWGRKEFLEKGFAQASLRNICKNAGVTTGALYFFFENKEDLFASIVEEPLRELNQILDEHFDKELYQEEYLNQVKEDMEDLACAKEMLHCIYQNYDAFHLLLTKSRGSKFEHTEEQFVEMTEKKYRLMAERICLQRNLSKPADYMLHWFAHTQVNLFVHLVSHEKSEENAGRNLEAMVACMVACWNQLLQDK</sequence>
<reference evidence="6" key="2">
    <citation type="submission" date="2016-01" db="EMBL/GenBank/DDBJ databases">
        <authorList>
            <person name="Poehlein A."/>
            <person name="Schlien K."/>
            <person name="Gottschalk G."/>
            <person name="Buckel W."/>
            <person name="Daniel R."/>
        </authorList>
    </citation>
    <scope>NUCLEOTIDE SEQUENCE [LARGE SCALE GENOMIC DNA]</scope>
    <source>
        <strain evidence="6">X2</strain>
    </source>
</reference>
<dbReference type="GO" id="GO:0003677">
    <property type="term" value="F:DNA binding"/>
    <property type="evidence" value="ECO:0007669"/>
    <property type="project" value="UniProtKB-UniRule"/>
</dbReference>
<gene>
    <name evidence="4" type="primary">bepR</name>
    <name evidence="4" type="ORF">CPRO_29670</name>
    <name evidence="5" type="ORF">SAMN02745151_00420</name>
</gene>
<reference evidence="5" key="4">
    <citation type="submission" date="2016-11" db="EMBL/GenBank/DDBJ databases">
        <authorList>
            <person name="Varghese N."/>
            <person name="Submissions S."/>
        </authorList>
    </citation>
    <scope>NUCLEOTIDE SEQUENCE</scope>
    <source>
        <strain evidence="5">DSM 1682</strain>
    </source>
</reference>
<keyword evidence="1 2" id="KW-0238">DNA-binding</keyword>
<feature type="domain" description="HTH tetR-type" evidence="3">
    <location>
        <begin position="5"/>
        <end position="65"/>
    </location>
</feature>
<accession>A0A0X8VBE1</accession>
<dbReference type="EMBL" id="CP014223">
    <property type="protein sequence ID" value="AMJ42497.1"/>
    <property type="molecule type" value="Genomic_DNA"/>
</dbReference>
<dbReference type="PROSITE" id="PS01081">
    <property type="entry name" value="HTH_TETR_1"/>
    <property type="match status" value="1"/>
</dbReference>
<reference evidence="4 6" key="1">
    <citation type="journal article" date="2016" name="Genome Announc.">
        <title>Complete Genome Sequence of the Amino Acid-Fermenting Clostridium propionicum X2 (DSM 1682).</title>
        <authorList>
            <person name="Poehlein A."/>
            <person name="Schlien K."/>
            <person name="Chowdhury N.P."/>
            <person name="Gottschalk G."/>
            <person name="Buckel W."/>
            <person name="Daniel R."/>
        </authorList>
    </citation>
    <scope>NUCLEOTIDE SEQUENCE [LARGE SCALE GENOMIC DNA]</scope>
    <source>
        <strain evidence="4 6">X2</strain>
    </source>
</reference>
<dbReference type="PANTHER" id="PTHR43479:SF11">
    <property type="entry name" value="ACREF_ENVCD OPERON REPRESSOR-RELATED"/>
    <property type="match status" value="1"/>
</dbReference>
<dbReference type="OrthoDB" id="494991at2"/>
<dbReference type="PROSITE" id="PS50977">
    <property type="entry name" value="HTH_TETR_2"/>
    <property type="match status" value="1"/>
</dbReference>
<dbReference type="KEGG" id="cpro:CPRO_29670"/>
<feature type="DNA-binding region" description="H-T-H motif" evidence="2">
    <location>
        <begin position="28"/>
        <end position="47"/>
    </location>
</feature>
<evidence type="ECO:0000259" key="3">
    <source>
        <dbReference type="PROSITE" id="PS50977"/>
    </source>
</evidence>
<dbReference type="InterPro" id="IPR001647">
    <property type="entry name" value="HTH_TetR"/>
</dbReference>
<dbReference type="AlphaFoldDB" id="A0A0X8VBE1"/>
<evidence type="ECO:0000256" key="2">
    <source>
        <dbReference type="PROSITE-ProRule" id="PRU00335"/>
    </source>
</evidence>
<dbReference type="EMBL" id="FQUA01000001">
    <property type="protein sequence ID" value="SHE33096.1"/>
    <property type="molecule type" value="Genomic_DNA"/>
</dbReference>
<dbReference type="Proteomes" id="UP000068026">
    <property type="component" value="Chromosome"/>
</dbReference>
<name>A0A0X8VBE1_ANAPI</name>
<dbReference type="RefSeq" id="WP_066053405.1">
    <property type="nucleotide sequence ID" value="NZ_CP014223.1"/>
</dbReference>
<evidence type="ECO:0000313" key="5">
    <source>
        <dbReference type="EMBL" id="SHE33096.1"/>
    </source>
</evidence>
<evidence type="ECO:0000313" key="6">
    <source>
        <dbReference type="Proteomes" id="UP000068026"/>
    </source>
</evidence>
<evidence type="ECO:0000256" key="1">
    <source>
        <dbReference type="ARBA" id="ARBA00023125"/>
    </source>
</evidence>
<keyword evidence="6" id="KW-1185">Reference proteome</keyword>
<dbReference type="PANTHER" id="PTHR43479">
    <property type="entry name" value="ACREF/ENVCD OPERON REPRESSOR-RELATED"/>
    <property type="match status" value="1"/>
</dbReference>
<protein>
    <submittedName>
        <fullName evidence="4">HTH-type transcriptional repressor BepR</fullName>
    </submittedName>
    <submittedName>
        <fullName evidence="5">Transcriptional regulator, TetR family</fullName>
    </submittedName>
</protein>
<proteinExistence type="predicted"/>
<dbReference type="SUPFAM" id="SSF46689">
    <property type="entry name" value="Homeodomain-like"/>
    <property type="match status" value="1"/>
</dbReference>
<dbReference type="Pfam" id="PF00440">
    <property type="entry name" value="TetR_N"/>
    <property type="match status" value="1"/>
</dbReference>
<dbReference type="InterPro" id="IPR009057">
    <property type="entry name" value="Homeodomain-like_sf"/>
</dbReference>
<dbReference type="Gene3D" id="1.10.357.10">
    <property type="entry name" value="Tetracycline Repressor, domain 2"/>
    <property type="match status" value="1"/>
</dbReference>
<dbReference type="PRINTS" id="PR00455">
    <property type="entry name" value="HTHTETR"/>
</dbReference>
<dbReference type="InterPro" id="IPR023772">
    <property type="entry name" value="DNA-bd_HTH_TetR-type_CS"/>
</dbReference>
<reference evidence="7" key="3">
    <citation type="submission" date="2016-11" db="EMBL/GenBank/DDBJ databases">
        <authorList>
            <person name="Jaros S."/>
            <person name="Januszkiewicz K."/>
            <person name="Wedrychowicz H."/>
        </authorList>
    </citation>
    <scope>NUCLEOTIDE SEQUENCE [LARGE SCALE GENOMIC DNA]</scope>
    <source>
        <strain evidence="7">DSM 1682</strain>
    </source>
</reference>
<evidence type="ECO:0000313" key="4">
    <source>
        <dbReference type="EMBL" id="AMJ42497.1"/>
    </source>
</evidence>
<organism evidence="5 7">
    <name type="scientific">Anaerotignum propionicum DSM 1682</name>
    <dbReference type="NCBI Taxonomy" id="991789"/>
    <lineage>
        <taxon>Bacteria</taxon>
        <taxon>Bacillati</taxon>
        <taxon>Bacillota</taxon>
        <taxon>Clostridia</taxon>
        <taxon>Lachnospirales</taxon>
        <taxon>Anaerotignaceae</taxon>
        <taxon>Anaerotignum</taxon>
    </lineage>
</organism>